<dbReference type="AlphaFoldDB" id="A0A1G9RAB4"/>
<dbReference type="Gene3D" id="3.20.20.100">
    <property type="entry name" value="NADP-dependent oxidoreductase domain"/>
    <property type="match status" value="1"/>
</dbReference>
<protein>
    <submittedName>
        <fullName evidence="3">Aldo/keto reductase</fullName>
    </submittedName>
</protein>
<dbReference type="InterPro" id="IPR006311">
    <property type="entry name" value="TAT_signal"/>
</dbReference>
<dbReference type="InterPro" id="IPR053135">
    <property type="entry name" value="AKR2_Oxidoreductase"/>
</dbReference>
<name>A0A1G9RAB4_9BACT</name>
<reference evidence="3 4" key="1">
    <citation type="submission" date="2016-10" db="EMBL/GenBank/DDBJ databases">
        <authorList>
            <person name="de Groot N.N."/>
        </authorList>
    </citation>
    <scope>NUCLEOTIDE SEQUENCE [LARGE SCALE GENOMIC DNA]</scope>
    <source>
        <strain evidence="3 4">DSM 25186</strain>
    </source>
</reference>
<dbReference type="PANTHER" id="PTHR43312">
    <property type="entry name" value="D-THREO-ALDOSE 1-DEHYDROGENASE"/>
    <property type="match status" value="1"/>
</dbReference>
<dbReference type="STRING" id="1075417.SAMN05421823_11188"/>
<dbReference type="SUPFAM" id="SSF51430">
    <property type="entry name" value="NAD(P)-linked oxidoreductase"/>
    <property type="match status" value="1"/>
</dbReference>
<keyword evidence="1" id="KW-0732">Signal</keyword>
<evidence type="ECO:0000256" key="1">
    <source>
        <dbReference type="SAM" id="SignalP"/>
    </source>
</evidence>
<gene>
    <name evidence="3" type="ORF">SAMN05421823_11188</name>
</gene>
<dbReference type="PROSITE" id="PS51318">
    <property type="entry name" value="TAT"/>
    <property type="match status" value="1"/>
</dbReference>
<organism evidence="3 4">
    <name type="scientific">Catalinimonas alkaloidigena</name>
    <dbReference type="NCBI Taxonomy" id="1075417"/>
    <lineage>
        <taxon>Bacteria</taxon>
        <taxon>Pseudomonadati</taxon>
        <taxon>Bacteroidota</taxon>
        <taxon>Cytophagia</taxon>
        <taxon>Cytophagales</taxon>
        <taxon>Catalimonadaceae</taxon>
        <taxon>Catalinimonas</taxon>
    </lineage>
</organism>
<dbReference type="InterPro" id="IPR023210">
    <property type="entry name" value="NADP_OxRdtase_dom"/>
</dbReference>
<sequence>MTPRFSRRKALQLMGGLSLGAWTAPVALRAFAATPPGSFEVEATMNTRLIPSSGERLPVVGLGSWIQFDVGTAEAERQPLREVLQRMVDQGGTVIDSSPMYGKSEAVIGDLTTELGRADRFFYATKVWTTGQQAGIAQMEESFRKMQRQTMDLMQIHNLVDWQTHLKTLRDWKAAGKIRYLGITHYTTSAFPQLERILTSESIDFVQLPYSIRVRAAEQRLLSAAKDRGVAVLVNEPYESGSLFRAVKGKPLPDWAGDYDIASWGQFFLKFILSHPAVTCVIPGTSDPAHLVDNMGAGYGTLPDEAGHHRMAAYVAKL</sequence>
<dbReference type="Pfam" id="PF00248">
    <property type="entry name" value="Aldo_ket_red"/>
    <property type="match status" value="1"/>
</dbReference>
<feature type="chain" id="PRO_5011575125" evidence="1">
    <location>
        <begin position="33"/>
        <end position="318"/>
    </location>
</feature>
<feature type="domain" description="NADP-dependent oxidoreductase" evidence="2">
    <location>
        <begin position="60"/>
        <end position="305"/>
    </location>
</feature>
<evidence type="ECO:0000259" key="2">
    <source>
        <dbReference type="Pfam" id="PF00248"/>
    </source>
</evidence>
<dbReference type="EMBL" id="FNFO01000011">
    <property type="protein sequence ID" value="SDM20081.1"/>
    <property type="molecule type" value="Genomic_DNA"/>
</dbReference>
<dbReference type="PANTHER" id="PTHR43312:SF1">
    <property type="entry name" value="NADP-DEPENDENT OXIDOREDUCTASE DOMAIN-CONTAINING PROTEIN"/>
    <property type="match status" value="1"/>
</dbReference>
<dbReference type="RefSeq" id="WP_089686614.1">
    <property type="nucleotide sequence ID" value="NZ_FNFO01000011.1"/>
</dbReference>
<dbReference type="CDD" id="cd19095">
    <property type="entry name" value="AKR_PA4992-like"/>
    <property type="match status" value="1"/>
</dbReference>
<accession>A0A1G9RAB4</accession>
<evidence type="ECO:0000313" key="4">
    <source>
        <dbReference type="Proteomes" id="UP000198510"/>
    </source>
</evidence>
<dbReference type="InterPro" id="IPR036812">
    <property type="entry name" value="NAD(P)_OxRdtase_dom_sf"/>
</dbReference>
<dbReference type="OrthoDB" id="9783572at2"/>
<proteinExistence type="predicted"/>
<evidence type="ECO:0000313" key="3">
    <source>
        <dbReference type="EMBL" id="SDM20081.1"/>
    </source>
</evidence>
<dbReference type="Proteomes" id="UP000198510">
    <property type="component" value="Unassembled WGS sequence"/>
</dbReference>
<feature type="signal peptide" evidence="1">
    <location>
        <begin position="1"/>
        <end position="32"/>
    </location>
</feature>
<keyword evidence="4" id="KW-1185">Reference proteome</keyword>